<comment type="caution">
    <text evidence="2">The sequence shown here is derived from an EMBL/GenBank/DDBJ whole genome shotgun (WGS) entry which is preliminary data.</text>
</comment>
<evidence type="ECO:0000256" key="1">
    <source>
        <dbReference type="SAM" id="Phobius"/>
    </source>
</evidence>
<keyword evidence="1" id="KW-0472">Membrane</keyword>
<dbReference type="Proteomes" id="UP000023152">
    <property type="component" value="Unassembled WGS sequence"/>
</dbReference>
<proteinExistence type="predicted"/>
<keyword evidence="1" id="KW-1133">Transmembrane helix</keyword>
<keyword evidence="3" id="KW-1185">Reference proteome</keyword>
<keyword evidence="1" id="KW-0812">Transmembrane</keyword>
<gene>
    <name evidence="2" type="ORF">RFI_40080</name>
</gene>
<evidence type="ECO:0000313" key="3">
    <source>
        <dbReference type="Proteomes" id="UP000023152"/>
    </source>
</evidence>
<dbReference type="AlphaFoldDB" id="X6L9R2"/>
<feature type="transmembrane region" description="Helical" evidence="1">
    <location>
        <begin position="12"/>
        <end position="28"/>
    </location>
</feature>
<reference evidence="2 3" key="1">
    <citation type="journal article" date="2013" name="Curr. Biol.">
        <title>The Genome of the Foraminiferan Reticulomyxa filosa.</title>
        <authorList>
            <person name="Glockner G."/>
            <person name="Hulsmann N."/>
            <person name="Schleicher M."/>
            <person name="Noegel A.A."/>
            <person name="Eichinger L."/>
            <person name="Gallinger C."/>
            <person name="Pawlowski J."/>
            <person name="Sierra R."/>
            <person name="Euteneuer U."/>
            <person name="Pillet L."/>
            <person name="Moustafa A."/>
            <person name="Platzer M."/>
            <person name="Groth M."/>
            <person name="Szafranski K."/>
            <person name="Schliwa M."/>
        </authorList>
    </citation>
    <scope>NUCLEOTIDE SEQUENCE [LARGE SCALE GENOMIC DNA]</scope>
</reference>
<sequence length="80" mass="9600">MDSFHRQSQLFNYHLLFITYFLKNISVFDLNKFQFIQQLVIIFVIIALYQIQKMKNKSAKLSNGNNFQFHQLPICDDIIL</sequence>
<feature type="transmembrane region" description="Helical" evidence="1">
    <location>
        <begin position="34"/>
        <end position="51"/>
    </location>
</feature>
<protein>
    <recommendedName>
        <fullName evidence="4">Transmembrane protein</fullName>
    </recommendedName>
</protein>
<evidence type="ECO:0008006" key="4">
    <source>
        <dbReference type="Google" id="ProtNLM"/>
    </source>
</evidence>
<evidence type="ECO:0000313" key="2">
    <source>
        <dbReference type="EMBL" id="ETN97449.1"/>
    </source>
</evidence>
<dbReference type="EMBL" id="ASPP01049671">
    <property type="protein sequence ID" value="ETN97449.1"/>
    <property type="molecule type" value="Genomic_DNA"/>
</dbReference>
<name>X6L9R2_RETFI</name>
<organism evidence="2 3">
    <name type="scientific">Reticulomyxa filosa</name>
    <dbReference type="NCBI Taxonomy" id="46433"/>
    <lineage>
        <taxon>Eukaryota</taxon>
        <taxon>Sar</taxon>
        <taxon>Rhizaria</taxon>
        <taxon>Retaria</taxon>
        <taxon>Foraminifera</taxon>
        <taxon>Monothalamids</taxon>
        <taxon>Reticulomyxidae</taxon>
        <taxon>Reticulomyxa</taxon>
    </lineage>
</organism>
<accession>X6L9R2</accession>